<feature type="region of interest" description="Disordered" evidence="1">
    <location>
        <begin position="65"/>
        <end position="93"/>
    </location>
</feature>
<keyword evidence="3" id="KW-1185">Reference proteome</keyword>
<dbReference type="Proteomes" id="UP001610563">
    <property type="component" value="Unassembled WGS sequence"/>
</dbReference>
<sequence>MDDMAIHGRGELIDRRSNATPYSQCTAVSMHSSKWLSLDAGNGIVLHGGTSPYLLRNYPDRRGPVRNTAKHNHPHRQKRYHNARTRSRLHPSRQQLELKRPIARRAGSPQPCGTAKMHGRIHSRSRFTRYRCSESCT</sequence>
<dbReference type="EMBL" id="JBFTWV010000001">
    <property type="protein sequence ID" value="KAL2801241.1"/>
    <property type="molecule type" value="Genomic_DNA"/>
</dbReference>
<reference evidence="2 3" key="1">
    <citation type="submission" date="2024-07" db="EMBL/GenBank/DDBJ databases">
        <title>Section-level genome sequencing and comparative genomics of Aspergillus sections Usti and Cavernicolus.</title>
        <authorList>
            <consortium name="Lawrence Berkeley National Laboratory"/>
            <person name="Nybo J.L."/>
            <person name="Vesth T.C."/>
            <person name="Theobald S."/>
            <person name="Frisvad J.C."/>
            <person name="Larsen T.O."/>
            <person name="Kjaerboelling I."/>
            <person name="Rothschild-Mancinelli K."/>
            <person name="Lyhne E.K."/>
            <person name="Kogle M.E."/>
            <person name="Barry K."/>
            <person name="Clum A."/>
            <person name="Na H."/>
            <person name="Ledsgaard L."/>
            <person name="Lin J."/>
            <person name="Lipzen A."/>
            <person name="Kuo A."/>
            <person name="Riley R."/>
            <person name="Mondo S."/>
            <person name="Labutti K."/>
            <person name="Haridas S."/>
            <person name="Pangalinan J."/>
            <person name="Salamov A.A."/>
            <person name="Simmons B.A."/>
            <person name="Magnuson J.K."/>
            <person name="Chen J."/>
            <person name="Drula E."/>
            <person name="Henrissat B."/>
            <person name="Wiebenga A."/>
            <person name="Lubbers R.J."/>
            <person name="Gomes A.C."/>
            <person name="Makela M.R."/>
            <person name="Stajich J."/>
            <person name="Grigoriev I.V."/>
            <person name="Mortensen U.H."/>
            <person name="De Vries R.P."/>
            <person name="Baker S.E."/>
            <person name="Andersen M.R."/>
        </authorList>
    </citation>
    <scope>NUCLEOTIDE SEQUENCE [LARGE SCALE GENOMIC DNA]</scope>
    <source>
        <strain evidence="2 3">CBS 209.92</strain>
    </source>
</reference>
<comment type="caution">
    <text evidence="2">The sequence shown here is derived from an EMBL/GenBank/DDBJ whole genome shotgun (WGS) entry which is preliminary data.</text>
</comment>
<protein>
    <submittedName>
        <fullName evidence="2">Uncharacterized protein</fullName>
    </submittedName>
</protein>
<feature type="compositionally biased region" description="Basic residues" evidence="1">
    <location>
        <begin position="68"/>
        <end position="91"/>
    </location>
</feature>
<gene>
    <name evidence="2" type="ORF">BJX66DRAFT_5131</name>
</gene>
<evidence type="ECO:0000256" key="1">
    <source>
        <dbReference type="SAM" id="MobiDB-lite"/>
    </source>
</evidence>
<name>A0ABR4GQS8_9EURO</name>
<organism evidence="2 3">
    <name type="scientific">Aspergillus keveii</name>
    <dbReference type="NCBI Taxonomy" id="714993"/>
    <lineage>
        <taxon>Eukaryota</taxon>
        <taxon>Fungi</taxon>
        <taxon>Dikarya</taxon>
        <taxon>Ascomycota</taxon>
        <taxon>Pezizomycotina</taxon>
        <taxon>Eurotiomycetes</taxon>
        <taxon>Eurotiomycetidae</taxon>
        <taxon>Eurotiales</taxon>
        <taxon>Aspergillaceae</taxon>
        <taxon>Aspergillus</taxon>
        <taxon>Aspergillus subgen. Nidulantes</taxon>
    </lineage>
</organism>
<evidence type="ECO:0000313" key="3">
    <source>
        <dbReference type="Proteomes" id="UP001610563"/>
    </source>
</evidence>
<evidence type="ECO:0000313" key="2">
    <source>
        <dbReference type="EMBL" id="KAL2801241.1"/>
    </source>
</evidence>
<proteinExistence type="predicted"/>
<accession>A0ABR4GQS8</accession>